<dbReference type="InterPro" id="IPR018649">
    <property type="entry name" value="SHOCT"/>
</dbReference>
<dbReference type="EMBL" id="BJCF01000019">
    <property type="protein sequence ID" value="GCL42304.1"/>
    <property type="molecule type" value="Genomic_DNA"/>
</dbReference>
<evidence type="ECO:0000256" key="1">
    <source>
        <dbReference type="SAM" id="Phobius"/>
    </source>
</evidence>
<dbReference type="RefSeq" id="WP_137907929.1">
    <property type="nucleotide sequence ID" value="NZ_BJCF01000019.1"/>
</dbReference>
<dbReference type="AlphaFoldDB" id="A0A480AJV3"/>
<sequence length="170" mass="18965">MNKENLSVWNPFVPSKRDINRTSELAQKNEILTGVLSFIFFPAGLIYLNRAINPLKIFGYTIILSVLVKMGSSSNPEENSTNFISLLGISAITAEQVITVRSARQRLGGKTTSVPSSNFQNSVLSSSSSLSYKTDDKAVKLLKELKERYEANEISDEEFKLQKQKILESI</sequence>
<dbReference type="Proteomes" id="UP000299367">
    <property type="component" value="Unassembled WGS sequence"/>
</dbReference>
<evidence type="ECO:0000313" key="3">
    <source>
        <dbReference type="EMBL" id="GCL42304.1"/>
    </source>
</evidence>
<feature type="transmembrane region" description="Helical" evidence="1">
    <location>
        <begin position="31"/>
        <end position="48"/>
    </location>
</feature>
<dbReference type="OrthoDB" id="517026at2"/>
<evidence type="ECO:0000259" key="2">
    <source>
        <dbReference type="Pfam" id="PF09851"/>
    </source>
</evidence>
<organism evidence="3 4">
    <name type="scientific">Dolichospermum planctonicum</name>
    <dbReference type="NCBI Taxonomy" id="136072"/>
    <lineage>
        <taxon>Bacteria</taxon>
        <taxon>Bacillati</taxon>
        <taxon>Cyanobacteriota</taxon>
        <taxon>Cyanophyceae</taxon>
        <taxon>Nostocales</taxon>
        <taxon>Aphanizomenonaceae</taxon>
        <taxon>Dolichospermum</taxon>
    </lineage>
</organism>
<keyword evidence="1" id="KW-1133">Transmembrane helix</keyword>
<evidence type="ECO:0000313" key="4">
    <source>
        <dbReference type="Proteomes" id="UP000299367"/>
    </source>
</evidence>
<protein>
    <recommendedName>
        <fullName evidence="2">SHOCT domain-containing protein</fullName>
    </recommendedName>
</protein>
<reference evidence="4" key="1">
    <citation type="submission" date="2019-02" db="EMBL/GenBank/DDBJ databases">
        <title>Draft genome sequence of Dolichospermum planctonicum NIES-80.</title>
        <authorList>
            <person name="Yamaguchi H."/>
            <person name="Suzuki S."/>
            <person name="Kawachi M."/>
        </authorList>
    </citation>
    <scope>NUCLEOTIDE SEQUENCE [LARGE SCALE GENOMIC DNA]</scope>
    <source>
        <strain evidence="4">NIES-80</strain>
    </source>
</reference>
<keyword evidence="1" id="KW-0472">Membrane</keyword>
<keyword evidence="1" id="KW-0812">Transmembrane</keyword>
<dbReference type="Pfam" id="PF09851">
    <property type="entry name" value="SHOCT"/>
    <property type="match status" value="1"/>
</dbReference>
<comment type="caution">
    <text evidence="3">The sequence shown here is derived from an EMBL/GenBank/DDBJ whole genome shotgun (WGS) entry which is preliminary data.</text>
</comment>
<accession>A0A480AJV3</accession>
<feature type="domain" description="SHOCT" evidence="2">
    <location>
        <begin position="142"/>
        <end position="167"/>
    </location>
</feature>
<proteinExistence type="predicted"/>
<name>A0A480AJV3_9CYAN</name>
<gene>
    <name evidence="3" type="ORF">NIES80_20070</name>
</gene>